<name>A0A852TFD8_9BACI</name>
<dbReference type="AlphaFoldDB" id="A0A852TFD8"/>
<protein>
    <submittedName>
        <fullName evidence="1">Uncharacterized protein</fullName>
    </submittedName>
</protein>
<sequence length="93" mass="10685">MNLEKKLFSISVLIDTIPINKVGIVGVSEMSLYEKLPSDFLIQFYYEVQKMISKGLVSKNMYYELGLIITAGQEEGYYWISQKILNSTLSTNY</sequence>
<dbReference type="Proteomes" id="UP000548423">
    <property type="component" value="Unassembled WGS sequence"/>
</dbReference>
<evidence type="ECO:0000313" key="2">
    <source>
        <dbReference type="Proteomes" id="UP000548423"/>
    </source>
</evidence>
<comment type="caution">
    <text evidence="1">The sequence shown here is derived from an EMBL/GenBank/DDBJ whole genome shotgun (WGS) entry which is preliminary data.</text>
</comment>
<evidence type="ECO:0000313" key="1">
    <source>
        <dbReference type="EMBL" id="NYE07523.1"/>
    </source>
</evidence>
<proteinExistence type="predicted"/>
<dbReference type="EMBL" id="JACCBX010000009">
    <property type="protein sequence ID" value="NYE07523.1"/>
    <property type="molecule type" value="Genomic_DNA"/>
</dbReference>
<reference evidence="2" key="2">
    <citation type="submission" date="2020-08" db="EMBL/GenBank/DDBJ databases">
        <title>The Agave Microbiome: Exploring the role of microbial communities in plant adaptations to desert environments.</title>
        <authorList>
            <person name="Partida-Martinez L.P."/>
        </authorList>
    </citation>
    <scope>NUCLEOTIDE SEQUENCE [LARGE SCALE GENOMIC DNA]</scope>
    <source>
        <strain evidence="2">AT2.8</strain>
    </source>
</reference>
<organism evidence="1 2">
    <name type="scientific">Neobacillus niacini</name>
    <dbReference type="NCBI Taxonomy" id="86668"/>
    <lineage>
        <taxon>Bacteria</taxon>
        <taxon>Bacillati</taxon>
        <taxon>Bacillota</taxon>
        <taxon>Bacilli</taxon>
        <taxon>Bacillales</taxon>
        <taxon>Bacillaceae</taxon>
        <taxon>Neobacillus</taxon>
    </lineage>
</organism>
<accession>A0A852TFD8</accession>
<reference evidence="2" key="1">
    <citation type="submission" date="2020-07" db="EMBL/GenBank/DDBJ databases">
        <authorList>
            <person name="Partida-Martinez L."/>
            <person name="Huntemann M."/>
            <person name="Clum A."/>
            <person name="Wang J."/>
            <person name="Palaniappan K."/>
            <person name="Ritter S."/>
            <person name="Chen I.-M."/>
            <person name="Stamatis D."/>
            <person name="Reddy T."/>
            <person name="O'Malley R."/>
            <person name="Daum C."/>
            <person name="Shapiro N."/>
            <person name="Ivanova N."/>
            <person name="Kyrpides N."/>
            <person name="Woyke T."/>
        </authorList>
    </citation>
    <scope>NUCLEOTIDE SEQUENCE [LARGE SCALE GENOMIC DNA]</scope>
    <source>
        <strain evidence="2">AT2.8</strain>
    </source>
</reference>
<gene>
    <name evidence="1" type="ORF">F4694_004334</name>
</gene>